<comment type="caution">
    <text evidence="3">The sequence shown here is derived from an EMBL/GenBank/DDBJ whole genome shotgun (WGS) entry which is preliminary data.</text>
</comment>
<dbReference type="AlphaFoldDB" id="A0A937RBA5"/>
<evidence type="ECO:0000256" key="1">
    <source>
        <dbReference type="SAM" id="MobiDB-lite"/>
    </source>
</evidence>
<keyword evidence="4" id="KW-1185">Reference proteome</keyword>
<keyword evidence="2" id="KW-1133">Transmembrane helix</keyword>
<feature type="transmembrane region" description="Helical" evidence="2">
    <location>
        <begin position="169"/>
        <end position="186"/>
    </location>
</feature>
<feature type="transmembrane region" description="Helical" evidence="2">
    <location>
        <begin position="192"/>
        <end position="214"/>
    </location>
</feature>
<feature type="region of interest" description="Disordered" evidence="1">
    <location>
        <begin position="1"/>
        <end position="30"/>
    </location>
</feature>
<proteinExistence type="predicted"/>
<evidence type="ECO:0000313" key="4">
    <source>
        <dbReference type="Proteomes" id="UP000604475"/>
    </source>
</evidence>
<evidence type="ECO:0000256" key="2">
    <source>
        <dbReference type="SAM" id="Phobius"/>
    </source>
</evidence>
<gene>
    <name evidence="3" type="ORF">I7412_08950</name>
</gene>
<reference evidence="3" key="1">
    <citation type="submission" date="2020-12" db="EMBL/GenBank/DDBJ databases">
        <title>Genomic characterization of non-nitrogen-fixing Frankia strains.</title>
        <authorList>
            <person name="Carlos-Shanley C."/>
            <person name="Guerra T."/>
            <person name="Hahn D."/>
        </authorList>
    </citation>
    <scope>NUCLEOTIDE SEQUENCE</scope>
    <source>
        <strain evidence="3">CN6</strain>
    </source>
</reference>
<feature type="transmembrane region" description="Helical" evidence="2">
    <location>
        <begin position="36"/>
        <end position="54"/>
    </location>
</feature>
<feature type="transmembrane region" description="Helical" evidence="2">
    <location>
        <begin position="66"/>
        <end position="87"/>
    </location>
</feature>
<dbReference type="RefSeq" id="WP_203003773.1">
    <property type="nucleotide sequence ID" value="NZ_JADWYU010000152.1"/>
</dbReference>
<feature type="transmembrane region" description="Helical" evidence="2">
    <location>
        <begin position="137"/>
        <end position="157"/>
    </location>
</feature>
<sequence length="228" mass="22848">MSTLQPAAAATGEPFAPRGQAAPVPGTADDTRTRRAMLGAGGLLFAVGNLLHPLEHNEAAEHAATWAAAHVIFAIGAVLIAAGLPLFARRFGAGRLAAVARVLTWVGFVTMPANAVVEVFVAPNVDHETLHAVESDMTVAAAPLGFAFILGVLLFGVAALRAGGPLRPVGTVLAAGGALLLVGPGLPIAEGYWIIPTTAAIGLAFTGVAVMAVTAGSRGTGRRRGGGS</sequence>
<organism evidence="3 4">
    <name type="scientific">Frankia nepalensis</name>
    <dbReference type="NCBI Taxonomy" id="1836974"/>
    <lineage>
        <taxon>Bacteria</taxon>
        <taxon>Bacillati</taxon>
        <taxon>Actinomycetota</taxon>
        <taxon>Actinomycetes</taxon>
        <taxon>Frankiales</taxon>
        <taxon>Frankiaceae</taxon>
        <taxon>Frankia</taxon>
    </lineage>
</organism>
<name>A0A937RBA5_9ACTN</name>
<dbReference type="EMBL" id="JAEACQ010000159">
    <property type="protein sequence ID" value="MBL7627290.1"/>
    <property type="molecule type" value="Genomic_DNA"/>
</dbReference>
<accession>A0A937RBA5</accession>
<keyword evidence="2" id="KW-0472">Membrane</keyword>
<feature type="transmembrane region" description="Helical" evidence="2">
    <location>
        <begin position="99"/>
        <end position="117"/>
    </location>
</feature>
<protein>
    <submittedName>
        <fullName evidence="3">Uncharacterized protein</fullName>
    </submittedName>
</protein>
<evidence type="ECO:0000313" key="3">
    <source>
        <dbReference type="EMBL" id="MBL7627290.1"/>
    </source>
</evidence>
<keyword evidence="2" id="KW-0812">Transmembrane</keyword>
<dbReference type="Proteomes" id="UP000604475">
    <property type="component" value="Unassembled WGS sequence"/>
</dbReference>